<dbReference type="InterPro" id="IPR042186">
    <property type="entry name" value="FimD_plug_dom"/>
</dbReference>
<dbReference type="InterPro" id="IPR043142">
    <property type="entry name" value="PapC-like_C_sf"/>
</dbReference>
<dbReference type="GO" id="GO:0009279">
    <property type="term" value="C:cell outer membrane"/>
    <property type="evidence" value="ECO:0007669"/>
    <property type="project" value="TreeGrafter"/>
</dbReference>
<evidence type="ECO:0000313" key="3">
    <source>
        <dbReference type="Proteomes" id="UP001276761"/>
    </source>
</evidence>
<proteinExistence type="predicted"/>
<feature type="domain" description="PapC-like C-terminal" evidence="1">
    <location>
        <begin position="713"/>
        <end position="772"/>
    </location>
</feature>
<dbReference type="EMBL" id="JAWXXT010000001">
    <property type="protein sequence ID" value="MDX5976656.1"/>
    <property type="molecule type" value="Genomic_DNA"/>
</dbReference>
<dbReference type="GO" id="GO:0009297">
    <property type="term" value="P:pilus assembly"/>
    <property type="evidence" value="ECO:0007669"/>
    <property type="project" value="InterPro"/>
</dbReference>
<dbReference type="PANTHER" id="PTHR30451:SF5">
    <property type="entry name" value="SLR0019 PROTEIN"/>
    <property type="match status" value="1"/>
</dbReference>
<dbReference type="GeneID" id="303164568"/>
<dbReference type="InterPro" id="IPR037224">
    <property type="entry name" value="PapC_N_sf"/>
</dbReference>
<dbReference type="Pfam" id="PF13953">
    <property type="entry name" value="PapC_C"/>
    <property type="match status" value="1"/>
</dbReference>
<evidence type="ECO:0000313" key="2">
    <source>
        <dbReference type="EMBL" id="MDX5976656.1"/>
    </source>
</evidence>
<gene>
    <name evidence="2" type="ORF">SIL78_03665</name>
</gene>
<sequence length="788" mass="86956">MLPRIHWHFPAWLMLGSCALLLTAVSFPAIGQALPPPPRAGDLQAVSELYLEIIVNQRSTQRIEHVTQQNGELFIKREVLQKLGLPNEHLQRQDNIINISQLDELEARYHSPSQRLYLEVPSHWLPHQFHTNLPQNETFALNTSPGALLNYDAYISDTQGGATLASLGHEARLFGAAGTLSTSGIYREIVTGESGQDNGYRRFDTRWEYADQQRMLQYSAGDVITRPLGWTNAVRLGGIQVSRNFALRPDIITHPLPEFSGEVAIPTTLDLFIDGAQQSSMELAPGPFTVTNMPMVTGAGEATIVTTDSLGRRVSTSLPFYVSSELLQPGLSTFSFSAGSQRRHFGQRDFAYSGMAATGSYRRGINNQFTMELQTEVSDDLITAGAGGTFGLWQLGTLETAYRQSRSEGVTGNAYTAGYRYRSRRFNIALRHQVEQAGFTDLSRHIHSATRENTQRKVTQFTGGLNLGTHGSLAGGYFDIQTGDDSRTQLFNLSYNRSLWDRMHLSLSANREIGGGWNTLAQITVPLSSRPGTLSTSVRRDNNGEMTSRVQYAHTPPIQGGWGWNLAYEHRDTESSYRQAEVAWRGASTELRGGIFGTDDNDTRYADARGSLVYMDNQWFATNYVRDGFVVVSTDGQAGVPVRYENQLVGHTRDSGHLLVPWARAYYAGKYEIDPLALSANLNVPTIEQRVAVNPGSGYLLRFPVERVIAATMAILDRQGEPLPLGSRVITDNGSSALVGWDGLTYLKGLQSDNQLQVTLPDGSACVLSLSIDTHIDDIQQLGPKPCT</sequence>
<dbReference type="Gene3D" id="2.60.40.2610">
    <property type="entry name" value="Outer membrane usher protein FimD, plug domain"/>
    <property type="match status" value="1"/>
</dbReference>
<dbReference type="PANTHER" id="PTHR30451">
    <property type="entry name" value="OUTER MEMBRANE USHER PROTEIN"/>
    <property type="match status" value="1"/>
</dbReference>
<evidence type="ECO:0000259" key="1">
    <source>
        <dbReference type="Pfam" id="PF13953"/>
    </source>
</evidence>
<protein>
    <submittedName>
        <fullName evidence="2">Fimbria/pilus outer membrane usher protein</fullName>
    </submittedName>
</protein>
<dbReference type="RefSeq" id="WP_198349212.1">
    <property type="nucleotide sequence ID" value="NZ_JABASV010000004.1"/>
</dbReference>
<dbReference type="AlphaFoldDB" id="A0AAJ2RSI5"/>
<dbReference type="InterPro" id="IPR000015">
    <property type="entry name" value="Fimb_usher"/>
</dbReference>
<reference evidence="2" key="1">
    <citation type="submission" date="2023-11" db="EMBL/GenBank/DDBJ databases">
        <title>MicrobeMod: A computational toolkit for identifying prokaryotic methylation and restriction-modification with nanopore sequencing.</title>
        <authorList>
            <person name="Crits-Christoph A."/>
            <person name="Kang S.C."/>
            <person name="Lee H."/>
            <person name="Ostrov N."/>
        </authorList>
    </citation>
    <scope>NUCLEOTIDE SEQUENCE</scope>
    <source>
        <strain evidence="2">ATCC BAA-953</strain>
    </source>
</reference>
<organism evidence="2 3">
    <name type="scientific">Vreelandella alkaliphila</name>
    <dbReference type="NCBI Taxonomy" id="272774"/>
    <lineage>
        <taxon>Bacteria</taxon>
        <taxon>Pseudomonadati</taxon>
        <taxon>Pseudomonadota</taxon>
        <taxon>Gammaproteobacteria</taxon>
        <taxon>Oceanospirillales</taxon>
        <taxon>Halomonadaceae</taxon>
        <taxon>Vreelandella</taxon>
    </lineage>
</organism>
<dbReference type="GO" id="GO:0015473">
    <property type="term" value="F:fimbrial usher porin activity"/>
    <property type="evidence" value="ECO:0007669"/>
    <property type="project" value="InterPro"/>
</dbReference>
<dbReference type="SUPFAM" id="SSF141729">
    <property type="entry name" value="FimD N-terminal domain-like"/>
    <property type="match status" value="1"/>
</dbReference>
<comment type="caution">
    <text evidence="2">The sequence shown here is derived from an EMBL/GenBank/DDBJ whole genome shotgun (WGS) entry which is preliminary data.</text>
</comment>
<accession>A0AAJ2RSI5</accession>
<name>A0AAJ2RSI5_9GAMM</name>
<dbReference type="InterPro" id="IPR025949">
    <property type="entry name" value="PapC-like_C"/>
</dbReference>
<dbReference type="Gene3D" id="2.60.40.3110">
    <property type="match status" value="1"/>
</dbReference>
<dbReference type="Pfam" id="PF00577">
    <property type="entry name" value="Usher"/>
    <property type="match status" value="1"/>
</dbReference>
<dbReference type="Proteomes" id="UP001276761">
    <property type="component" value="Unassembled WGS sequence"/>
</dbReference>
<dbReference type="Gene3D" id="2.60.40.2070">
    <property type="match status" value="1"/>
</dbReference>
<dbReference type="PROSITE" id="PS51257">
    <property type="entry name" value="PROKAR_LIPOPROTEIN"/>
    <property type="match status" value="1"/>
</dbReference>